<evidence type="ECO:0000313" key="1">
    <source>
        <dbReference type="EMBL" id="MBR7830253.1"/>
    </source>
</evidence>
<keyword evidence="2" id="KW-1185">Reference proteome</keyword>
<dbReference type="AlphaFoldDB" id="A0A941EH16"/>
<name>A0A941EH16_9ACTN</name>
<protein>
    <submittedName>
        <fullName evidence="1">HTH domain-containing protein</fullName>
    </submittedName>
</protein>
<comment type="caution">
    <text evidence="1">The sequence shown here is derived from an EMBL/GenBank/DDBJ whole genome shotgun (WGS) entry which is preliminary data.</text>
</comment>
<evidence type="ECO:0000313" key="2">
    <source>
        <dbReference type="Proteomes" id="UP000676325"/>
    </source>
</evidence>
<reference evidence="1" key="1">
    <citation type="submission" date="2021-04" db="EMBL/GenBank/DDBJ databases">
        <title>Genome based classification of Actinospica acidithermotolerans sp. nov., an actinobacterium isolated from an Indonesian hot spring.</title>
        <authorList>
            <person name="Kusuma A.B."/>
            <person name="Putra K.E."/>
            <person name="Nafisah S."/>
            <person name="Loh J."/>
            <person name="Nouioui I."/>
            <person name="Goodfellow M."/>
        </authorList>
    </citation>
    <scope>NUCLEOTIDE SEQUENCE</scope>
    <source>
        <strain evidence="1">MGRD01-02</strain>
    </source>
</reference>
<dbReference type="Proteomes" id="UP000676325">
    <property type="component" value="Unassembled WGS sequence"/>
</dbReference>
<dbReference type="Gene3D" id="1.10.10.60">
    <property type="entry name" value="Homeodomain-like"/>
    <property type="match status" value="1"/>
</dbReference>
<sequence>MQTATRFDGARLAAVRRDALGVTQAEFAQRVREAGRTLGFPHLRCAKRLVQKWENGEHAVPSVPYQKAIAYVTRMDFESFCRAASRADVEAERVAPPLAEHGAENESGSAIGSVIVAAPFPQRGRAHQLRLDGRHLRAVRVEKLGLSQADFAVAVQAAADRLGFNVHCTKRLVQKWESGDHAMPIPEYRKALEFATGESIATLCEPILPASPSEVANRLAILIEEQAEHYQKLTELYAYLTRPPSPQRGPLRNEDLIEQIRAQRATGAGSRTIATRLGVSETTVKRYIEDMTAPIVEYKPMTEELANEARMLYRNDRNLTIAELAGRYAVHPRQLADAISGKTYRNSGATPVYTLRPEPDFSD</sequence>
<gene>
    <name evidence="1" type="ORF">KDK95_28380</name>
</gene>
<proteinExistence type="predicted"/>
<accession>A0A941EH16</accession>
<organism evidence="1 2">
    <name type="scientific">Actinospica acidithermotolerans</name>
    <dbReference type="NCBI Taxonomy" id="2828514"/>
    <lineage>
        <taxon>Bacteria</taxon>
        <taxon>Bacillati</taxon>
        <taxon>Actinomycetota</taxon>
        <taxon>Actinomycetes</taxon>
        <taxon>Catenulisporales</taxon>
        <taxon>Actinospicaceae</taxon>
        <taxon>Actinospica</taxon>
    </lineage>
</organism>
<dbReference type="EMBL" id="JAGSOH010000122">
    <property type="protein sequence ID" value="MBR7830253.1"/>
    <property type="molecule type" value="Genomic_DNA"/>
</dbReference>
<dbReference type="RefSeq" id="WP_212521382.1">
    <property type="nucleotide sequence ID" value="NZ_JAGSOH010000122.1"/>
</dbReference>